<name>A0A8X6RBS7_TRICX</name>
<organism evidence="1 2">
    <name type="scientific">Trichonephila clavipes</name>
    <name type="common">Golden silk orbweaver</name>
    <name type="synonym">Nephila clavipes</name>
    <dbReference type="NCBI Taxonomy" id="2585209"/>
    <lineage>
        <taxon>Eukaryota</taxon>
        <taxon>Metazoa</taxon>
        <taxon>Ecdysozoa</taxon>
        <taxon>Arthropoda</taxon>
        <taxon>Chelicerata</taxon>
        <taxon>Arachnida</taxon>
        <taxon>Araneae</taxon>
        <taxon>Araneomorphae</taxon>
        <taxon>Entelegynae</taxon>
        <taxon>Araneoidea</taxon>
        <taxon>Nephilidae</taxon>
        <taxon>Trichonephila</taxon>
    </lineage>
</organism>
<gene>
    <name evidence="1" type="primary">AVEN_111897_1</name>
    <name evidence="1" type="ORF">TNCV_1339581</name>
</gene>
<proteinExistence type="predicted"/>
<evidence type="ECO:0000313" key="1">
    <source>
        <dbReference type="EMBL" id="GFX89259.1"/>
    </source>
</evidence>
<dbReference type="InterPro" id="IPR036397">
    <property type="entry name" value="RNaseH_sf"/>
</dbReference>
<comment type="caution">
    <text evidence="1">The sequence shown here is derived from an EMBL/GenBank/DDBJ whole genome shotgun (WGS) entry which is preliminary data.</text>
</comment>
<evidence type="ECO:0000313" key="2">
    <source>
        <dbReference type="Proteomes" id="UP000887159"/>
    </source>
</evidence>
<dbReference type="Gene3D" id="3.30.420.10">
    <property type="entry name" value="Ribonuclease H-like superfamily/Ribonuclease H"/>
    <property type="match status" value="1"/>
</dbReference>
<protein>
    <submittedName>
        <fullName evidence="1">DDE_3 domain-containing protein</fullName>
    </submittedName>
</protein>
<dbReference type="EMBL" id="BMAU01021069">
    <property type="protein sequence ID" value="GFX89259.1"/>
    <property type="molecule type" value="Genomic_DNA"/>
</dbReference>
<accession>A0A8X6RBS7</accession>
<dbReference type="Proteomes" id="UP000887159">
    <property type="component" value="Unassembled WGS sequence"/>
</dbReference>
<dbReference type="AlphaFoldDB" id="A0A8X6RBS7"/>
<keyword evidence="2" id="KW-1185">Reference proteome</keyword>
<dbReference type="GO" id="GO:0003676">
    <property type="term" value="F:nucleic acid binding"/>
    <property type="evidence" value="ECO:0007669"/>
    <property type="project" value="InterPro"/>
</dbReference>
<reference evidence="1" key="1">
    <citation type="submission" date="2020-08" db="EMBL/GenBank/DDBJ databases">
        <title>Multicomponent nature underlies the extraordinary mechanical properties of spider dragline silk.</title>
        <authorList>
            <person name="Kono N."/>
            <person name="Nakamura H."/>
            <person name="Mori M."/>
            <person name="Yoshida Y."/>
            <person name="Ohtoshi R."/>
            <person name="Malay A.D."/>
            <person name="Moran D.A.P."/>
            <person name="Tomita M."/>
            <person name="Numata K."/>
            <person name="Arakawa K."/>
        </authorList>
    </citation>
    <scope>NUCLEOTIDE SEQUENCE</scope>
</reference>
<sequence>MGFRSQRPPRVPLLTARHKALRLAEAYQHQHWSVDVWEHVAWSEESRFQLNRADGRVQKYSSEFRRFRWPPKSQDMNVIQHIWDVMQHAVQKRSPPPLTPTDL</sequence>